<dbReference type="AlphaFoldDB" id="A0A9W3ASJ1"/>
<name>A0A9W3ASJ1_BIOGL</name>
<dbReference type="GO" id="GO:0009755">
    <property type="term" value="P:hormone-mediated signaling pathway"/>
    <property type="evidence" value="ECO:0007669"/>
    <property type="project" value="TreeGrafter"/>
</dbReference>
<dbReference type="RefSeq" id="XP_055890222.1">
    <property type="nucleotide sequence ID" value="XM_056034247.1"/>
</dbReference>
<reference evidence="16" key="1">
    <citation type="submission" date="2025-08" db="UniProtKB">
        <authorList>
            <consortium name="RefSeq"/>
        </authorList>
    </citation>
    <scope>IDENTIFICATION</scope>
</reference>
<keyword evidence="4 12" id="KW-0812">Transmembrane</keyword>
<dbReference type="SUPFAM" id="SSF81321">
    <property type="entry name" value="Family A G protein-coupled receptor-like"/>
    <property type="match status" value="1"/>
</dbReference>
<keyword evidence="3" id="KW-0433">Leucine-rich repeat</keyword>
<evidence type="ECO:0000256" key="3">
    <source>
        <dbReference type="ARBA" id="ARBA00022614"/>
    </source>
</evidence>
<proteinExistence type="predicted"/>
<keyword evidence="6 12" id="KW-1133">Transmembrane helix</keyword>
<evidence type="ECO:0000256" key="7">
    <source>
        <dbReference type="ARBA" id="ARBA00023040"/>
    </source>
</evidence>
<dbReference type="PRINTS" id="PR00373">
    <property type="entry name" value="GLYCHORMONER"/>
</dbReference>
<feature type="transmembrane region" description="Helical" evidence="12">
    <location>
        <begin position="1060"/>
        <end position="1085"/>
    </location>
</feature>
<dbReference type="OrthoDB" id="10035376at2759"/>
<dbReference type="GO" id="GO:0016500">
    <property type="term" value="F:protein-hormone receptor activity"/>
    <property type="evidence" value="ECO:0007669"/>
    <property type="project" value="InterPro"/>
</dbReference>
<feature type="transmembrane region" description="Helical" evidence="12">
    <location>
        <begin position="806"/>
        <end position="827"/>
    </location>
</feature>
<dbReference type="Gene3D" id="3.80.10.10">
    <property type="entry name" value="Ribonuclease Inhibitor"/>
    <property type="match status" value="1"/>
</dbReference>
<evidence type="ECO:0000256" key="5">
    <source>
        <dbReference type="ARBA" id="ARBA00022737"/>
    </source>
</evidence>
<dbReference type="PRINTS" id="PR00237">
    <property type="entry name" value="GPCRRHODOPSN"/>
</dbReference>
<evidence type="ECO:0000256" key="11">
    <source>
        <dbReference type="ARBA" id="ARBA00023224"/>
    </source>
</evidence>
<dbReference type="PANTHER" id="PTHR24372:SF77">
    <property type="entry name" value="G-PROTEIN COUPLED RECEPTORS FAMILY 1 PROFILE DOMAIN-CONTAINING PROTEIN"/>
    <property type="match status" value="1"/>
</dbReference>
<protein>
    <submittedName>
        <fullName evidence="16">G-protein coupled receptor GRL101-like</fullName>
    </submittedName>
</protein>
<dbReference type="Gene3D" id="4.10.400.10">
    <property type="entry name" value="Low-density Lipoprotein Receptor"/>
    <property type="match status" value="1"/>
</dbReference>
<dbReference type="GO" id="GO:0005886">
    <property type="term" value="C:plasma membrane"/>
    <property type="evidence" value="ECO:0007669"/>
    <property type="project" value="UniProtKB-SubCell"/>
</dbReference>
<evidence type="ECO:0000313" key="16">
    <source>
        <dbReference type="RefSeq" id="XP_055890222.1"/>
    </source>
</evidence>
<evidence type="ECO:0000256" key="1">
    <source>
        <dbReference type="ARBA" id="ARBA00004651"/>
    </source>
</evidence>
<feature type="transmembrane region" description="Helical" evidence="12">
    <location>
        <begin position="882"/>
        <end position="906"/>
    </location>
</feature>
<dbReference type="Pfam" id="PF00001">
    <property type="entry name" value="7tm_1"/>
    <property type="match status" value="1"/>
</dbReference>
<dbReference type="PROSITE" id="PS00237">
    <property type="entry name" value="G_PROTEIN_RECEP_F1_1"/>
    <property type="match status" value="1"/>
</dbReference>
<dbReference type="GO" id="GO:0007189">
    <property type="term" value="P:adenylate cyclase-activating G protein-coupled receptor signaling pathway"/>
    <property type="evidence" value="ECO:0007669"/>
    <property type="project" value="TreeGrafter"/>
</dbReference>
<dbReference type="InterPro" id="IPR002131">
    <property type="entry name" value="Gphrmn_rcpt_fam"/>
</dbReference>
<accession>A0A9W3ASJ1</accession>
<evidence type="ECO:0000256" key="6">
    <source>
        <dbReference type="ARBA" id="ARBA00022989"/>
    </source>
</evidence>
<dbReference type="SUPFAM" id="SSF57424">
    <property type="entry name" value="LDL receptor-like module"/>
    <property type="match status" value="1"/>
</dbReference>
<evidence type="ECO:0000256" key="9">
    <source>
        <dbReference type="ARBA" id="ARBA00023157"/>
    </source>
</evidence>
<dbReference type="GeneID" id="129927028"/>
<evidence type="ECO:0000313" key="15">
    <source>
        <dbReference type="Proteomes" id="UP001165740"/>
    </source>
</evidence>
<comment type="subcellular location">
    <subcellularLocation>
        <location evidence="1">Cell membrane</location>
        <topology evidence="1">Multi-pass membrane protein</topology>
    </subcellularLocation>
</comment>
<evidence type="ECO:0000256" key="8">
    <source>
        <dbReference type="ARBA" id="ARBA00023136"/>
    </source>
</evidence>
<evidence type="ECO:0000256" key="2">
    <source>
        <dbReference type="ARBA" id="ARBA00022475"/>
    </source>
</evidence>
<feature type="transmembrane region" description="Helical" evidence="12">
    <location>
        <begin position="839"/>
        <end position="862"/>
    </location>
</feature>
<feature type="domain" description="G-protein coupled receptors family 1 profile" evidence="14">
    <location>
        <begin position="818"/>
        <end position="1079"/>
    </location>
</feature>
<keyword evidence="15" id="KW-1185">Reference proteome</keyword>
<dbReference type="SUPFAM" id="SSF52058">
    <property type="entry name" value="L domain-like"/>
    <property type="match status" value="1"/>
</dbReference>
<dbReference type="InterPro" id="IPR036055">
    <property type="entry name" value="LDL_receptor-like_sf"/>
</dbReference>
<keyword evidence="13" id="KW-0732">Signal</keyword>
<evidence type="ECO:0000256" key="4">
    <source>
        <dbReference type="ARBA" id="ARBA00022692"/>
    </source>
</evidence>
<keyword evidence="2" id="KW-1003">Cell membrane</keyword>
<feature type="transmembrane region" description="Helical" evidence="12">
    <location>
        <begin position="972"/>
        <end position="1003"/>
    </location>
</feature>
<evidence type="ECO:0000256" key="10">
    <source>
        <dbReference type="ARBA" id="ARBA00023170"/>
    </source>
</evidence>
<feature type="transmembrane region" description="Helical" evidence="12">
    <location>
        <begin position="1024"/>
        <end position="1048"/>
    </location>
</feature>
<keyword evidence="10" id="KW-0675">Receptor</keyword>
<dbReference type="InterPro" id="IPR032675">
    <property type="entry name" value="LRR_dom_sf"/>
</dbReference>
<sequence length="1092" mass="127140">MLILTLSTFFLYAGTLAFPLKDCQSRSQDILFIIDCQSEVQEQIDFIQTTTSFLSKRHQLRQNHSVMMFTAHGVIEINNFTDIQDMQLSCGQSFPVDDVFNTSEVWFTSRNRPLVTMIFISHSMMSRDIDVEKIVKKQKRDKKVNRFFLLPDKDEFSEVSDIRFFYLYKSYSKLNIVDIFSKLCQLTCKKSPHTFTIAGSMTSYYHIADVYNMSHDQSNEYCAKQQTNSYLISLESPKEIIFIFNLLKNAEIIKDFKNNFSLHLGITHDILGLEWQSEYPFVFPKNISTTSMKEKCFFYALHINNTMNLTNKSIDNLKENMFVDNCSKIVIPSLVICECHEVLSNPEVTRDLITAASRNKNIIEPLHYFLSLIYLFDRPFYIYKFLQSVQCTRNSSTQNDYLQMYVCKEESNLSIDNINNNTYLLFSLRNRTRYYIFHRIDISKVENDYPSLTFLCEENKCIHLRYENIFDSCLQNCENFICPKGFVKCPNSYCIFSTFIDDGVKDCPFGEDEFQVYNLLGVVKITFTIEEFCVDTRDFIYTSVLKNFNYVSFKCNLPCPNLYKCISSKRIVENNKLGENGNIEYLYKMTFSLYQVSNLIYPLRMYSTISPPLSMVEFYGHDCGIENFDDTFQYWDFLDLIVLDLSSNELISSNHMKNITTLNKLKVFNISHNRNLIINQNFVFPTSLEIIDLSYTKTSSLKLNVFENVTFLKHLNLSNTLVSTFQDMGIPEYFTLETLYIEKVEMINIKENFFRGLTINSELRASNYKLCCPQILNLNISADKCHAPVDVFSSCKHLVGDILKRITIWIVGLITVVGNGIVLVYRIRWNREIFKKAHGLFVTGLAVSDFIMGVYLLLIASVDIHYKDIYVLEDVKWRHSVLCQFAGFLSTISSEVSIFFICLITIDRFLKITFPFGQHKFTKTGKIFSFTLVWFLGILLALLPMFSLQWDIYSSNGLCLALPFSLNLHRGWIFSFLIFVVFNFILFTCIALGQILIFVNILNIKNQVNNAANDRRRRVQDLNIAKQLFFVVLTDFMCWFPVGILGFISLNGHIFDREVYAWVAVLVLPINSALNPIIYTFPAIYRKFNIYK</sequence>
<dbReference type="GO" id="GO:0008528">
    <property type="term" value="F:G protein-coupled peptide receptor activity"/>
    <property type="evidence" value="ECO:0007669"/>
    <property type="project" value="TreeGrafter"/>
</dbReference>
<organism evidence="15 16">
    <name type="scientific">Biomphalaria glabrata</name>
    <name type="common">Bloodfluke planorb</name>
    <name type="synonym">Freshwater snail</name>
    <dbReference type="NCBI Taxonomy" id="6526"/>
    <lineage>
        <taxon>Eukaryota</taxon>
        <taxon>Metazoa</taxon>
        <taxon>Spiralia</taxon>
        <taxon>Lophotrochozoa</taxon>
        <taxon>Mollusca</taxon>
        <taxon>Gastropoda</taxon>
        <taxon>Heterobranchia</taxon>
        <taxon>Euthyneura</taxon>
        <taxon>Panpulmonata</taxon>
        <taxon>Hygrophila</taxon>
        <taxon>Lymnaeoidea</taxon>
        <taxon>Planorbidae</taxon>
        <taxon>Biomphalaria</taxon>
    </lineage>
</organism>
<keyword evidence="5" id="KW-0677">Repeat</keyword>
<dbReference type="PANTHER" id="PTHR24372">
    <property type="entry name" value="GLYCOPROTEIN HORMONE RECEPTOR"/>
    <property type="match status" value="1"/>
</dbReference>
<evidence type="ECO:0000256" key="13">
    <source>
        <dbReference type="SAM" id="SignalP"/>
    </source>
</evidence>
<dbReference type="SUPFAM" id="SSF56436">
    <property type="entry name" value="C-type lectin-like"/>
    <property type="match status" value="1"/>
</dbReference>
<keyword evidence="11" id="KW-0807">Transducer</keyword>
<dbReference type="InterPro" id="IPR016187">
    <property type="entry name" value="CTDL_fold"/>
</dbReference>
<dbReference type="CDD" id="cd00112">
    <property type="entry name" value="LDLa"/>
    <property type="match status" value="1"/>
</dbReference>
<feature type="transmembrane region" description="Helical" evidence="12">
    <location>
        <begin position="927"/>
        <end position="946"/>
    </location>
</feature>
<keyword evidence="7" id="KW-0297">G-protein coupled receptor</keyword>
<evidence type="ECO:0000259" key="14">
    <source>
        <dbReference type="PROSITE" id="PS50262"/>
    </source>
</evidence>
<feature type="chain" id="PRO_5040987755" evidence="13">
    <location>
        <begin position="18"/>
        <end position="1092"/>
    </location>
</feature>
<dbReference type="InterPro" id="IPR017452">
    <property type="entry name" value="GPCR_Rhodpsn_7TM"/>
</dbReference>
<gene>
    <name evidence="16" type="primary">LOC129927028</name>
</gene>
<dbReference type="Gene3D" id="1.20.1070.10">
    <property type="entry name" value="Rhodopsin 7-helix transmembrane proteins"/>
    <property type="match status" value="1"/>
</dbReference>
<dbReference type="PROSITE" id="PS50262">
    <property type="entry name" value="G_PROTEIN_RECEP_F1_2"/>
    <property type="match status" value="1"/>
</dbReference>
<feature type="signal peptide" evidence="13">
    <location>
        <begin position="1"/>
        <end position="17"/>
    </location>
</feature>
<dbReference type="Proteomes" id="UP001165740">
    <property type="component" value="Chromosome 6"/>
</dbReference>
<keyword evidence="8 12" id="KW-0472">Membrane</keyword>
<dbReference type="InterPro" id="IPR000276">
    <property type="entry name" value="GPCR_Rhodpsn"/>
</dbReference>
<dbReference type="InterPro" id="IPR002172">
    <property type="entry name" value="LDrepeatLR_classA_rpt"/>
</dbReference>
<keyword evidence="9" id="KW-1015">Disulfide bond</keyword>
<evidence type="ECO:0000256" key="12">
    <source>
        <dbReference type="SAM" id="Phobius"/>
    </source>
</evidence>